<dbReference type="GO" id="GO:0000974">
    <property type="term" value="C:Prp19 complex"/>
    <property type="evidence" value="ECO:0007669"/>
    <property type="project" value="TreeGrafter"/>
</dbReference>
<gene>
    <name evidence="13" type="ORF">KI387_035164</name>
</gene>
<dbReference type="InterPro" id="IPR055430">
    <property type="entry name" value="HAT_Syf1_CNRKL1_C"/>
</dbReference>
<evidence type="ECO:0000259" key="12">
    <source>
        <dbReference type="Pfam" id="PF23231"/>
    </source>
</evidence>
<dbReference type="PANTHER" id="PTHR11246">
    <property type="entry name" value="PRE-MRNA SPLICING FACTOR"/>
    <property type="match status" value="1"/>
</dbReference>
<dbReference type="InterPro" id="IPR011990">
    <property type="entry name" value="TPR-like_helical_dom_sf"/>
</dbReference>
<feature type="compositionally biased region" description="Acidic residues" evidence="11">
    <location>
        <begin position="396"/>
        <end position="409"/>
    </location>
</feature>
<keyword evidence="7" id="KW-0508">mRNA splicing</keyword>
<comment type="subunit">
    <text evidence="3">Associated with the spliceosome.</text>
</comment>
<evidence type="ECO:0000313" key="14">
    <source>
        <dbReference type="Proteomes" id="UP000824469"/>
    </source>
</evidence>
<evidence type="ECO:0000256" key="4">
    <source>
        <dbReference type="ARBA" id="ARBA00022664"/>
    </source>
</evidence>
<evidence type="ECO:0000256" key="2">
    <source>
        <dbReference type="ARBA" id="ARBA00008644"/>
    </source>
</evidence>
<keyword evidence="8" id="KW-0539">Nucleus</keyword>
<evidence type="ECO:0000256" key="10">
    <source>
        <dbReference type="ARBA" id="ARBA00067212"/>
    </source>
</evidence>
<evidence type="ECO:0000256" key="11">
    <source>
        <dbReference type="SAM" id="MobiDB-lite"/>
    </source>
</evidence>
<reference evidence="13 14" key="1">
    <citation type="journal article" date="2021" name="Nat. Plants">
        <title>The Taxus genome provides insights into paclitaxel biosynthesis.</title>
        <authorList>
            <person name="Xiong X."/>
            <person name="Gou J."/>
            <person name="Liao Q."/>
            <person name="Li Y."/>
            <person name="Zhou Q."/>
            <person name="Bi G."/>
            <person name="Li C."/>
            <person name="Du R."/>
            <person name="Wang X."/>
            <person name="Sun T."/>
            <person name="Guo L."/>
            <person name="Liang H."/>
            <person name="Lu P."/>
            <person name="Wu Y."/>
            <person name="Zhang Z."/>
            <person name="Ro D.K."/>
            <person name="Shang Y."/>
            <person name="Huang S."/>
            <person name="Yan J."/>
        </authorList>
    </citation>
    <scope>NUCLEOTIDE SEQUENCE [LARGE SCALE GENOMIC DNA]</scope>
    <source>
        <strain evidence="13">Ta-2019</strain>
    </source>
</reference>
<comment type="similarity">
    <text evidence="2">Belongs to the crooked-neck family.</text>
</comment>
<evidence type="ECO:0000256" key="9">
    <source>
        <dbReference type="ARBA" id="ARBA00039472"/>
    </source>
</evidence>
<keyword evidence="14" id="KW-1185">Reference proteome</keyword>
<accession>A0AA38FQ08</accession>
<dbReference type="InterPro" id="IPR045075">
    <property type="entry name" value="Syf1-like"/>
</dbReference>
<proteinExistence type="inferred from homology"/>
<evidence type="ECO:0000256" key="8">
    <source>
        <dbReference type="ARBA" id="ARBA00023242"/>
    </source>
</evidence>
<dbReference type="FunFam" id="1.25.40.10:FF:000038">
    <property type="entry name" value="Putative pre-mRNA-splicing factor SYF1"/>
    <property type="match status" value="1"/>
</dbReference>
<dbReference type="InterPro" id="IPR003107">
    <property type="entry name" value="HAT"/>
</dbReference>
<keyword evidence="6" id="KW-0677">Repeat</keyword>
<comment type="caution">
    <text evidence="13">The sequence shown here is derived from an EMBL/GenBank/DDBJ whole genome shotgun (WGS) entry which is preliminary data.</text>
</comment>
<evidence type="ECO:0000256" key="3">
    <source>
        <dbReference type="ARBA" id="ARBA00011524"/>
    </source>
</evidence>
<dbReference type="OMA" id="REEPMGA"/>
<organism evidence="13 14">
    <name type="scientific">Taxus chinensis</name>
    <name type="common">Chinese yew</name>
    <name type="synonym">Taxus wallichiana var. chinensis</name>
    <dbReference type="NCBI Taxonomy" id="29808"/>
    <lineage>
        <taxon>Eukaryota</taxon>
        <taxon>Viridiplantae</taxon>
        <taxon>Streptophyta</taxon>
        <taxon>Embryophyta</taxon>
        <taxon>Tracheophyta</taxon>
        <taxon>Spermatophyta</taxon>
        <taxon>Pinopsida</taxon>
        <taxon>Pinidae</taxon>
        <taxon>Conifers II</taxon>
        <taxon>Cupressales</taxon>
        <taxon>Taxaceae</taxon>
        <taxon>Taxus</taxon>
    </lineage>
</organism>
<dbReference type="SMART" id="SM00386">
    <property type="entry name" value="HAT"/>
    <property type="match status" value="6"/>
</dbReference>
<protein>
    <recommendedName>
        <fullName evidence="9">Pre-mRNA-splicing factor SYF1</fullName>
    </recommendedName>
    <alternativeName>
        <fullName evidence="10">Pre-mRNA-splicing factor syf1</fullName>
    </alternativeName>
</protein>
<evidence type="ECO:0000313" key="13">
    <source>
        <dbReference type="EMBL" id="KAH9307253.1"/>
    </source>
</evidence>
<feature type="compositionally biased region" description="Basic and acidic residues" evidence="11">
    <location>
        <begin position="441"/>
        <end position="452"/>
    </location>
</feature>
<evidence type="ECO:0000256" key="5">
    <source>
        <dbReference type="ARBA" id="ARBA00022728"/>
    </source>
</evidence>
<evidence type="ECO:0000256" key="7">
    <source>
        <dbReference type="ARBA" id="ARBA00023187"/>
    </source>
</evidence>
<keyword evidence="5" id="KW-0747">Spliceosome</keyword>
<evidence type="ECO:0000256" key="1">
    <source>
        <dbReference type="ARBA" id="ARBA00004123"/>
    </source>
</evidence>
<dbReference type="Proteomes" id="UP000824469">
    <property type="component" value="Unassembled WGS sequence"/>
</dbReference>
<keyword evidence="4" id="KW-0507">mRNA processing</keyword>
<name>A0AA38FQ08_TAXCH</name>
<dbReference type="FunFam" id="1.25.40.10:FF:000023">
    <property type="entry name" value="Pre-mRNA-splicing factor SYF1"/>
    <property type="match status" value="1"/>
</dbReference>
<evidence type="ECO:0000256" key="6">
    <source>
        <dbReference type="ARBA" id="ARBA00022737"/>
    </source>
</evidence>
<dbReference type="SUPFAM" id="SSF48452">
    <property type="entry name" value="TPR-like"/>
    <property type="match status" value="2"/>
</dbReference>
<dbReference type="GO" id="GO:0000349">
    <property type="term" value="P:generation of catalytic spliceosome for first transesterification step"/>
    <property type="evidence" value="ECO:0007669"/>
    <property type="project" value="TreeGrafter"/>
</dbReference>
<dbReference type="PANTHER" id="PTHR11246:SF5">
    <property type="entry name" value="PRE-MRNA-SPLICING FACTOR SYF1"/>
    <property type="match status" value="1"/>
</dbReference>
<feature type="region of interest" description="Disordered" evidence="11">
    <location>
        <begin position="386"/>
        <end position="465"/>
    </location>
</feature>
<comment type="subcellular location">
    <subcellularLocation>
        <location evidence="1">Nucleus</location>
    </subcellularLocation>
</comment>
<dbReference type="GO" id="GO:0071007">
    <property type="term" value="C:U2-type catalytic step 2 spliceosome"/>
    <property type="evidence" value="ECO:0007669"/>
    <property type="project" value="TreeGrafter"/>
</dbReference>
<dbReference type="Gene3D" id="1.25.40.10">
    <property type="entry name" value="Tetratricopeptide repeat domain"/>
    <property type="match status" value="2"/>
</dbReference>
<dbReference type="Pfam" id="PF23231">
    <property type="entry name" value="HAT_Syf1_CNRKL1_C"/>
    <property type="match status" value="1"/>
</dbReference>
<sequence>MANAGVVFKRGALMILNIQFIVCLRNVDIKKCTILTLNILRTVATDGNEPVQMRLHRSLKLWTFFVDLEESLGTLQSACAVYERILDLKIATPQIIINYAHLLEENKYFEDAFKVYERGVKIFKYPHVKDIWVTYLSKFVNRYKGAKLERARDLFEQAVEKAPAENVKPLFLQYAKLEEDYGLARHAMEVYDRAAKAVPDNEKMEIYDLYIARAAENFGVPKTRDIYEKAIESELPDKYVKTMCMNFAELERKLGEIDRARNIYVYCAQMADPRSDPEVWNKWHEFEVQHGNEDTFREMLRIKRSVSASYSQTHFILPEYLMQKDQGKLTLEETVDTLKRAGVPEDEMAVLERQLAPAATPKDGMRSLGFVSAGVDSQAGVVRTADGGRKITANPEDIELQEESDEEDKNDERIEVAQKDVPAAVFGELANQAKTQGNDGDGDRKQRDREEPMGALERIKRQRKQ</sequence>
<dbReference type="AlphaFoldDB" id="A0AA38FQ08"/>
<dbReference type="GO" id="GO:0071014">
    <property type="term" value="C:post-mRNA release spliceosomal complex"/>
    <property type="evidence" value="ECO:0007669"/>
    <property type="project" value="TreeGrafter"/>
</dbReference>
<feature type="domain" description="Pre-mRNA-splicing factor Syf1/CRNKL1-like C-terminal HAT-repeats" evidence="12">
    <location>
        <begin position="43"/>
        <end position="354"/>
    </location>
</feature>
<dbReference type="EMBL" id="JAHRHJ020000007">
    <property type="protein sequence ID" value="KAH9307253.1"/>
    <property type="molecule type" value="Genomic_DNA"/>
</dbReference>